<gene>
    <name evidence="2" type="ORF">DM02DRAFT_653603</name>
</gene>
<evidence type="ECO:0000313" key="3">
    <source>
        <dbReference type="Proteomes" id="UP000244855"/>
    </source>
</evidence>
<organism evidence="2 3">
    <name type="scientific">Periconia macrospinosa</name>
    <dbReference type="NCBI Taxonomy" id="97972"/>
    <lineage>
        <taxon>Eukaryota</taxon>
        <taxon>Fungi</taxon>
        <taxon>Dikarya</taxon>
        <taxon>Ascomycota</taxon>
        <taxon>Pezizomycotina</taxon>
        <taxon>Dothideomycetes</taxon>
        <taxon>Pleosporomycetidae</taxon>
        <taxon>Pleosporales</taxon>
        <taxon>Massarineae</taxon>
        <taxon>Periconiaceae</taxon>
        <taxon>Periconia</taxon>
    </lineage>
</organism>
<feature type="domain" description="Oxidoreductase acuF-like C2H2 type zinc-finger" evidence="1">
    <location>
        <begin position="90"/>
        <end position="119"/>
    </location>
</feature>
<dbReference type="OrthoDB" id="20872at2759"/>
<evidence type="ECO:0000313" key="2">
    <source>
        <dbReference type="EMBL" id="PVI02301.1"/>
    </source>
</evidence>
<dbReference type="Pfam" id="PF26082">
    <property type="entry name" value="zf-C2H2_AcuF"/>
    <property type="match status" value="1"/>
</dbReference>
<protein>
    <recommendedName>
        <fullName evidence="1">Oxidoreductase acuF-like C2H2 type zinc-finger domain-containing protein</fullName>
    </recommendedName>
</protein>
<dbReference type="STRING" id="97972.A0A2V1DVV8"/>
<proteinExistence type="predicted"/>
<dbReference type="AlphaFoldDB" id="A0A2V1DVV8"/>
<keyword evidence="3" id="KW-1185">Reference proteome</keyword>
<evidence type="ECO:0000259" key="1">
    <source>
        <dbReference type="Pfam" id="PF26082"/>
    </source>
</evidence>
<dbReference type="PANTHER" id="PTHR35391:SF7">
    <property type="entry name" value="C2H2-TYPE DOMAIN-CONTAINING PROTEIN"/>
    <property type="match status" value="1"/>
</dbReference>
<dbReference type="Proteomes" id="UP000244855">
    <property type="component" value="Unassembled WGS sequence"/>
</dbReference>
<reference evidence="2 3" key="1">
    <citation type="journal article" date="2018" name="Sci. Rep.">
        <title>Comparative genomics provides insights into the lifestyle and reveals functional heterogeneity of dark septate endophytic fungi.</title>
        <authorList>
            <person name="Knapp D.G."/>
            <person name="Nemeth J.B."/>
            <person name="Barry K."/>
            <person name="Hainaut M."/>
            <person name="Henrissat B."/>
            <person name="Johnson J."/>
            <person name="Kuo A."/>
            <person name="Lim J.H.P."/>
            <person name="Lipzen A."/>
            <person name="Nolan M."/>
            <person name="Ohm R.A."/>
            <person name="Tamas L."/>
            <person name="Grigoriev I.V."/>
            <person name="Spatafora J.W."/>
            <person name="Nagy L.G."/>
            <person name="Kovacs G.M."/>
        </authorList>
    </citation>
    <scope>NUCLEOTIDE SEQUENCE [LARGE SCALE GENOMIC DNA]</scope>
    <source>
        <strain evidence="2 3">DSE2036</strain>
    </source>
</reference>
<accession>A0A2V1DVV8</accession>
<name>A0A2V1DVV8_9PLEO</name>
<dbReference type="EMBL" id="KZ805344">
    <property type="protein sequence ID" value="PVI02301.1"/>
    <property type="molecule type" value="Genomic_DNA"/>
</dbReference>
<sequence>MSKAISRRPQFLEYRKSHHGRIANYDTSNIPETTETVVSSLPTVAKQDPFPQGEAYNDLEDGVSVTSYAETVFGDDALCTPKIPETAKNGEIFQCPYCFLIIGDINNKLQWKRHVFNDLQPYICIYPECISADDFFAST</sequence>
<dbReference type="PANTHER" id="PTHR35391">
    <property type="entry name" value="C2H2-TYPE DOMAIN-CONTAINING PROTEIN-RELATED"/>
    <property type="match status" value="1"/>
</dbReference>
<dbReference type="InterPro" id="IPR058925">
    <property type="entry name" value="zf-C2H2_AcuF"/>
</dbReference>